<evidence type="ECO:0008006" key="4">
    <source>
        <dbReference type="Google" id="ProtNLM"/>
    </source>
</evidence>
<protein>
    <recommendedName>
        <fullName evidence="4">Aspartate carbamoyltransferase catalytic subunit</fullName>
    </recommendedName>
</protein>
<evidence type="ECO:0000313" key="3">
    <source>
        <dbReference type="Proteomes" id="UP000244904"/>
    </source>
</evidence>
<proteinExistence type="predicted"/>
<dbReference type="RefSeq" id="WP_108884268.1">
    <property type="nucleotide sequence ID" value="NZ_OMOJ01000001.1"/>
</dbReference>
<name>A0A2R8ANW8_9RHOB</name>
<reference evidence="3" key="1">
    <citation type="submission" date="2018-03" db="EMBL/GenBank/DDBJ databases">
        <authorList>
            <person name="Rodrigo-Torres L."/>
            <person name="Arahal R. D."/>
            <person name="Lucena T."/>
        </authorList>
    </citation>
    <scope>NUCLEOTIDE SEQUENCE [LARGE SCALE GENOMIC DNA]</scope>
    <source>
        <strain evidence="3">CECT 8871</strain>
    </source>
</reference>
<dbReference type="OrthoDB" id="7875742at2"/>
<sequence>MTDRFDIRESETGVVRVFQIDLPPEAIERYTVQAGTGEWPLKYGLGAKHISSAFLEVVDLRDLGAMPLSTYLQDAYGVEPSELDGVGPRLDSARGHVLILPSQTFGNVAQTLTVRTPLRWLGTFEEVKGKPKGAALRSKAAVGTLAGGKGKGAGLDPRLLRYLAFGVGAVFIALLAMSLFGG</sequence>
<keyword evidence="1" id="KW-1133">Transmembrane helix</keyword>
<keyword evidence="1" id="KW-0812">Transmembrane</keyword>
<evidence type="ECO:0000313" key="2">
    <source>
        <dbReference type="EMBL" id="SPF77559.1"/>
    </source>
</evidence>
<evidence type="ECO:0000256" key="1">
    <source>
        <dbReference type="SAM" id="Phobius"/>
    </source>
</evidence>
<gene>
    <name evidence="2" type="ORF">PRI8871_00142</name>
</gene>
<accession>A0A2R8ANW8</accession>
<dbReference type="EMBL" id="OMOJ01000001">
    <property type="protein sequence ID" value="SPF77559.1"/>
    <property type="molecule type" value="Genomic_DNA"/>
</dbReference>
<keyword evidence="3" id="KW-1185">Reference proteome</keyword>
<dbReference type="AlphaFoldDB" id="A0A2R8ANW8"/>
<feature type="transmembrane region" description="Helical" evidence="1">
    <location>
        <begin position="159"/>
        <end position="180"/>
    </location>
</feature>
<organism evidence="2 3">
    <name type="scientific">Pseudoprimorskyibacter insulae</name>
    <dbReference type="NCBI Taxonomy" id="1695997"/>
    <lineage>
        <taxon>Bacteria</taxon>
        <taxon>Pseudomonadati</taxon>
        <taxon>Pseudomonadota</taxon>
        <taxon>Alphaproteobacteria</taxon>
        <taxon>Rhodobacterales</taxon>
        <taxon>Paracoccaceae</taxon>
        <taxon>Pseudoprimorskyibacter</taxon>
    </lineage>
</organism>
<dbReference type="Proteomes" id="UP000244904">
    <property type="component" value="Unassembled WGS sequence"/>
</dbReference>
<keyword evidence="1" id="KW-0472">Membrane</keyword>